<protein>
    <submittedName>
        <fullName evidence="3">PIN domain-containing protein</fullName>
    </submittedName>
</protein>
<dbReference type="Gene3D" id="3.40.50.1010">
    <property type="entry name" value="5'-nuclease"/>
    <property type="match status" value="1"/>
</dbReference>
<proteinExistence type="predicted"/>
<evidence type="ECO:0000259" key="2">
    <source>
        <dbReference type="Pfam" id="PF01850"/>
    </source>
</evidence>
<comment type="caution">
    <text evidence="3">The sequence shown here is derived from an EMBL/GenBank/DDBJ whole genome shotgun (WGS) entry which is preliminary data.</text>
</comment>
<dbReference type="CDD" id="cd09873">
    <property type="entry name" value="PIN_Pae0151-like"/>
    <property type="match status" value="1"/>
</dbReference>
<dbReference type="SUPFAM" id="SSF88723">
    <property type="entry name" value="PIN domain-like"/>
    <property type="match status" value="1"/>
</dbReference>
<dbReference type="PANTHER" id="PTHR35901:SF1">
    <property type="entry name" value="EXONUCLEASE VAPC9"/>
    <property type="match status" value="1"/>
</dbReference>
<keyword evidence="1" id="KW-0460">Magnesium</keyword>
<dbReference type="PANTHER" id="PTHR35901">
    <property type="entry name" value="RIBONUCLEASE VAPC3"/>
    <property type="match status" value="1"/>
</dbReference>
<feature type="domain" description="PIN" evidence="2">
    <location>
        <begin position="2"/>
        <end position="121"/>
    </location>
</feature>
<accession>A0A7C9JQJ0</accession>
<gene>
    <name evidence="3" type="ORF">D1639_05725</name>
</gene>
<dbReference type="InterPro" id="IPR044153">
    <property type="entry name" value="PIN_Pae0151-like"/>
</dbReference>
<name>A0A7C9JQJ0_9BACT</name>
<reference evidence="3" key="1">
    <citation type="submission" date="2018-08" db="EMBL/GenBank/DDBJ databases">
        <title>Murine metabolic-syndrome-specific gut microbial biobank.</title>
        <authorList>
            <person name="Liu C."/>
        </authorList>
    </citation>
    <scope>NUCLEOTIDE SEQUENCE [LARGE SCALE GENOMIC DNA]</scope>
    <source>
        <strain evidence="3">Z82</strain>
    </source>
</reference>
<evidence type="ECO:0000256" key="1">
    <source>
        <dbReference type="ARBA" id="ARBA00022842"/>
    </source>
</evidence>
<dbReference type="InterPro" id="IPR002716">
    <property type="entry name" value="PIN_dom"/>
</dbReference>
<dbReference type="AlphaFoldDB" id="A0A7C9JQJ0"/>
<dbReference type="EMBL" id="QWKH01000032">
    <property type="protein sequence ID" value="NBI34535.1"/>
    <property type="molecule type" value="Genomic_DNA"/>
</dbReference>
<organism evidence="3">
    <name type="scientific">Muribaculaceae bacterium Z82</name>
    <dbReference type="NCBI Taxonomy" id="2304548"/>
    <lineage>
        <taxon>Bacteria</taxon>
        <taxon>Pseudomonadati</taxon>
        <taxon>Bacteroidota</taxon>
        <taxon>Bacteroidia</taxon>
        <taxon>Bacteroidales</taxon>
        <taxon>Muribaculaceae</taxon>
    </lineage>
</organism>
<dbReference type="InterPro" id="IPR051619">
    <property type="entry name" value="TypeII_TA_RNase_PINc/VapC"/>
</dbReference>
<evidence type="ECO:0000313" key="3">
    <source>
        <dbReference type="EMBL" id="NBI34535.1"/>
    </source>
</evidence>
<dbReference type="InterPro" id="IPR029060">
    <property type="entry name" value="PIN-like_dom_sf"/>
</dbReference>
<dbReference type="Pfam" id="PF01850">
    <property type="entry name" value="PIN"/>
    <property type="match status" value="1"/>
</dbReference>
<sequence length="144" mass="15421">MIVLDASAAIAMALGSEYGRALEGQLLEGETVLAPALLFSEVTHELVKYVRAGCLGQEEAVACGRDAVGLVDRFCDDGELWVEAMGESVRLGHSSYDLFYVVLARRTGATLFTLDKKLQDLSLSLGVNSVWLTKLEGKRGPAAS</sequence>